<reference evidence="3" key="1">
    <citation type="submission" date="2017-09" db="EMBL/GenBank/DDBJ databases">
        <title>The Reconstruction of 2,631 Draft Metagenome-Assembled Genomes from the Global Oceans.</title>
        <authorList>
            <person name="Tully B.J."/>
            <person name="Graham E.D."/>
            <person name="Heidelberg J.F."/>
        </authorList>
    </citation>
    <scope>NUCLEOTIDE SEQUENCE [LARGE SCALE GENOMIC DNA]</scope>
</reference>
<proteinExistence type="predicted"/>
<sequence length="139" mass="15465">MMMGPFGERMIQITIGVIDGSKPAGTRQLTIRFRDFQRWMRSAQQSGLKIEQVKTISSGYAAPTLTSAPATTPPRSKPEQVTEKPKVEPKQATTERKNLKVVPLESEDAKQPRVEGSSQPGENSKGKRSNRRRSKRKAS</sequence>
<evidence type="ECO:0000313" key="3">
    <source>
        <dbReference type="Proteomes" id="UP000226525"/>
    </source>
</evidence>
<name>A0A2D6YNJ1_9DELT</name>
<feature type="compositionally biased region" description="Basic residues" evidence="1">
    <location>
        <begin position="126"/>
        <end position="139"/>
    </location>
</feature>
<feature type="region of interest" description="Disordered" evidence="1">
    <location>
        <begin position="61"/>
        <end position="139"/>
    </location>
</feature>
<comment type="caution">
    <text evidence="2">The sequence shown here is derived from an EMBL/GenBank/DDBJ whole genome shotgun (WGS) entry which is preliminary data.</text>
</comment>
<organism evidence="2 3">
    <name type="scientific">SAR324 cluster bacterium</name>
    <dbReference type="NCBI Taxonomy" id="2024889"/>
    <lineage>
        <taxon>Bacteria</taxon>
        <taxon>Deltaproteobacteria</taxon>
        <taxon>SAR324 cluster</taxon>
    </lineage>
</organism>
<protein>
    <submittedName>
        <fullName evidence="2">Uncharacterized protein</fullName>
    </submittedName>
</protein>
<evidence type="ECO:0000256" key="1">
    <source>
        <dbReference type="SAM" id="MobiDB-lite"/>
    </source>
</evidence>
<gene>
    <name evidence="2" type="ORF">CMN54_15265</name>
</gene>
<dbReference type="AlphaFoldDB" id="A0A2D6YNJ1"/>
<dbReference type="EMBL" id="NZEX01000187">
    <property type="protein sequence ID" value="MAH64768.1"/>
    <property type="molecule type" value="Genomic_DNA"/>
</dbReference>
<evidence type="ECO:0000313" key="2">
    <source>
        <dbReference type="EMBL" id="MAH64768.1"/>
    </source>
</evidence>
<dbReference type="Proteomes" id="UP000226525">
    <property type="component" value="Unassembled WGS sequence"/>
</dbReference>
<feature type="compositionally biased region" description="Basic and acidic residues" evidence="1">
    <location>
        <begin position="76"/>
        <end position="98"/>
    </location>
</feature>
<accession>A0A2D6YNJ1</accession>
<feature type="compositionally biased region" description="Low complexity" evidence="1">
    <location>
        <begin position="61"/>
        <end position="74"/>
    </location>
</feature>